<protein>
    <submittedName>
        <fullName evidence="2">Uncharacterized protein</fullName>
    </submittedName>
</protein>
<evidence type="ECO:0000256" key="1">
    <source>
        <dbReference type="SAM" id="MobiDB-lite"/>
    </source>
</evidence>
<feature type="region of interest" description="Disordered" evidence="1">
    <location>
        <begin position="25"/>
        <end position="106"/>
    </location>
</feature>
<gene>
    <name evidence="2" type="ORF">B0T24DRAFT_23179</name>
</gene>
<reference evidence="2" key="1">
    <citation type="journal article" date="2023" name="Mol. Phylogenet. Evol.">
        <title>Genome-scale phylogeny and comparative genomics of the fungal order Sordariales.</title>
        <authorList>
            <person name="Hensen N."/>
            <person name="Bonometti L."/>
            <person name="Westerberg I."/>
            <person name="Brannstrom I.O."/>
            <person name="Guillou S."/>
            <person name="Cros-Aarteil S."/>
            <person name="Calhoun S."/>
            <person name="Haridas S."/>
            <person name="Kuo A."/>
            <person name="Mondo S."/>
            <person name="Pangilinan J."/>
            <person name="Riley R."/>
            <person name="LaButti K."/>
            <person name="Andreopoulos B."/>
            <person name="Lipzen A."/>
            <person name="Chen C."/>
            <person name="Yan M."/>
            <person name="Daum C."/>
            <person name="Ng V."/>
            <person name="Clum A."/>
            <person name="Steindorff A."/>
            <person name="Ohm R.A."/>
            <person name="Martin F."/>
            <person name="Silar P."/>
            <person name="Natvig D.O."/>
            <person name="Lalanne C."/>
            <person name="Gautier V."/>
            <person name="Ament-Velasquez S.L."/>
            <person name="Kruys A."/>
            <person name="Hutchinson M.I."/>
            <person name="Powell A.J."/>
            <person name="Barry K."/>
            <person name="Miller A.N."/>
            <person name="Grigoriev I.V."/>
            <person name="Debuchy R."/>
            <person name="Gladieux P."/>
            <person name="Hiltunen Thoren M."/>
            <person name="Johannesson H."/>
        </authorList>
    </citation>
    <scope>NUCLEOTIDE SEQUENCE</scope>
    <source>
        <strain evidence="2">CBS 958.72</strain>
    </source>
</reference>
<feature type="compositionally biased region" description="Acidic residues" evidence="1">
    <location>
        <begin position="95"/>
        <end position="104"/>
    </location>
</feature>
<proteinExistence type="predicted"/>
<keyword evidence="3" id="KW-1185">Reference proteome</keyword>
<comment type="caution">
    <text evidence="2">The sequence shown here is derived from an EMBL/GenBank/DDBJ whole genome shotgun (WGS) entry which is preliminary data.</text>
</comment>
<accession>A0AAE0NJR8</accession>
<evidence type="ECO:0000313" key="2">
    <source>
        <dbReference type="EMBL" id="KAK3382798.1"/>
    </source>
</evidence>
<feature type="compositionally biased region" description="Low complexity" evidence="1">
    <location>
        <begin position="76"/>
        <end position="92"/>
    </location>
</feature>
<dbReference type="EMBL" id="JAULSN010000001">
    <property type="protein sequence ID" value="KAK3382798.1"/>
    <property type="molecule type" value="Genomic_DNA"/>
</dbReference>
<dbReference type="AlphaFoldDB" id="A0AAE0NJR8"/>
<sequence length="192" mass="20895">MNAWHRERILGWICTGRHVVEADYVKPPDGSSNSVPFDEQRQKQKKNINNSNRAAQPVPDASPPSSTRSRSKSRSRSSSSASSSSSPVLDRLIGVDDDGDDDDLLIPPSATIDRVFRDGRATWTAFLKRANSHPAHVFPAGGVGDPSIMLKHVPALPAHLPHHGHIAGRPLWHVPDPDHHEGDTTAVQGLDL</sequence>
<evidence type="ECO:0000313" key="3">
    <source>
        <dbReference type="Proteomes" id="UP001287356"/>
    </source>
</evidence>
<dbReference type="Proteomes" id="UP001287356">
    <property type="component" value="Unassembled WGS sequence"/>
</dbReference>
<organism evidence="2 3">
    <name type="scientific">Lasiosphaeria ovina</name>
    <dbReference type="NCBI Taxonomy" id="92902"/>
    <lineage>
        <taxon>Eukaryota</taxon>
        <taxon>Fungi</taxon>
        <taxon>Dikarya</taxon>
        <taxon>Ascomycota</taxon>
        <taxon>Pezizomycotina</taxon>
        <taxon>Sordariomycetes</taxon>
        <taxon>Sordariomycetidae</taxon>
        <taxon>Sordariales</taxon>
        <taxon>Lasiosphaeriaceae</taxon>
        <taxon>Lasiosphaeria</taxon>
    </lineage>
</organism>
<name>A0AAE0NJR8_9PEZI</name>
<reference evidence="2" key="2">
    <citation type="submission" date="2023-06" db="EMBL/GenBank/DDBJ databases">
        <authorList>
            <consortium name="Lawrence Berkeley National Laboratory"/>
            <person name="Haridas S."/>
            <person name="Hensen N."/>
            <person name="Bonometti L."/>
            <person name="Westerberg I."/>
            <person name="Brannstrom I.O."/>
            <person name="Guillou S."/>
            <person name="Cros-Aarteil S."/>
            <person name="Calhoun S."/>
            <person name="Kuo A."/>
            <person name="Mondo S."/>
            <person name="Pangilinan J."/>
            <person name="Riley R."/>
            <person name="Labutti K."/>
            <person name="Andreopoulos B."/>
            <person name="Lipzen A."/>
            <person name="Chen C."/>
            <person name="Yanf M."/>
            <person name="Daum C."/>
            <person name="Ng V."/>
            <person name="Clum A."/>
            <person name="Steindorff A."/>
            <person name="Ohm R."/>
            <person name="Martin F."/>
            <person name="Silar P."/>
            <person name="Natvig D."/>
            <person name="Lalanne C."/>
            <person name="Gautier V."/>
            <person name="Ament-Velasquez S.L."/>
            <person name="Kruys A."/>
            <person name="Hutchinson M.I."/>
            <person name="Powell A.J."/>
            <person name="Barry K."/>
            <person name="Miller A.N."/>
            <person name="Grigoriev I.V."/>
            <person name="Debuchy R."/>
            <person name="Gladieux P."/>
            <person name="Thoren M.H."/>
            <person name="Johannesson H."/>
        </authorList>
    </citation>
    <scope>NUCLEOTIDE SEQUENCE</scope>
    <source>
        <strain evidence="2">CBS 958.72</strain>
    </source>
</reference>